<proteinExistence type="predicted"/>
<keyword evidence="2" id="KW-1185">Reference proteome</keyword>
<reference evidence="1" key="1">
    <citation type="submission" date="2023-01" db="EMBL/GenBank/DDBJ databases">
        <title>Genome assembly of the deep-sea coral Lophelia pertusa.</title>
        <authorList>
            <person name="Herrera S."/>
            <person name="Cordes E."/>
        </authorList>
    </citation>
    <scope>NUCLEOTIDE SEQUENCE</scope>
    <source>
        <strain evidence="1">USNM1676648</strain>
        <tissue evidence="1">Polyp</tissue>
    </source>
</reference>
<gene>
    <name evidence="1" type="ORF">OS493_000748</name>
</gene>
<protein>
    <submittedName>
        <fullName evidence="1">Uncharacterized protein</fullName>
    </submittedName>
</protein>
<dbReference type="EMBL" id="MU825396">
    <property type="protein sequence ID" value="KAJ7394911.1"/>
    <property type="molecule type" value="Genomic_DNA"/>
</dbReference>
<organism evidence="1 2">
    <name type="scientific">Desmophyllum pertusum</name>
    <dbReference type="NCBI Taxonomy" id="174260"/>
    <lineage>
        <taxon>Eukaryota</taxon>
        <taxon>Metazoa</taxon>
        <taxon>Cnidaria</taxon>
        <taxon>Anthozoa</taxon>
        <taxon>Hexacorallia</taxon>
        <taxon>Scleractinia</taxon>
        <taxon>Caryophylliina</taxon>
        <taxon>Caryophylliidae</taxon>
        <taxon>Desmophyllum</taxon>
    </lineage>
</organism>
<accession>A0A9X0A7M2</accession>
<evidence type="ECO:0000313" key="2">
    <source>
        <dbReference type="Proteomes" id="UP001163046"/>
    </source>
</evidence>
<name>A0A9X0A7M2_9CNID</name>
<evidence type="ECO:0000313" key="1">
    <source>
        <dbReference type="EMBL" id="KAJ7394911.1"/>
    </source>
</evidence>
<comment type="caution">
    <text evidence="1">The sequence shown here is derived from an EMBL/GenBank/DDBJ whole genome shotgun (WGS) entry which is preliminary data.</text>
</comment>
<sequence>MYSEHYRALSEIVFALNSMVLKAVVGQQFPLSRSEAGGIVTNDMSAEGIGKVRYCGAWAIAKERYRCQDYFRSSSQKQAKEAYASQEGTWSSGTAKQKSQYQDTLNVTLSRTYDKGQLVHITDPCLSGVLN</sequence>
<dbReference type="Proteomes" id="UP001163046">
    <property type="component" value="Unassembled WGS sequence"/>
</dbReference>
<dbReference type="AlphaFoldDB" id="A0A9X0A7M2"/>